<dbReference type="EMBL" id="FPKU01000001">
    <property type="protein sequence ID" value="SFZ83113.1"/>
    <property type="molecule type" value="Genomic_DNA"/>
</dbReference>
<gene>
    <name evidence="2" type="ORF">SAMN02983003_1464</name>
</gene>
<feature type="signal peptide" evidence="1">
    <location>
        <begin position="1"/>
        <end position="22"/>
    </location>
</feature>
<dbReference type="Proteomes" id="UP000183447">
    <property type="component" value="Unassembled WGS sequence"/>
</dbReference>
<feature type="chain" id="PRO_5012634228" description="Protease inhibitor Inh" evidence="1">
    <location>
        <begin position="23"/>
        <end position="121"/>
    </location>
</feature>
<name>A0A1K2HXQ3_9HYPH</name>
<evidence type="ECO:0008006" key="4">
    <source>
        <dbReference type="Google" id="ProtNLM"/>
    </source>
</evidence>
<dbReference type="OrthoDB" id="7949089at2"/>
<evidence type="ECO:0000313" key="3">
    <source>
        <dbReference type="Proteomes" id="UP000183447"/>
    </source>
</evidence>
<keyword evidence="3" id="KW-1185">Reference proteome</keyword>
<organism evidence="2 3">
    <name type="scientific">Devosia enhydra</name>
    <dbReference type="NCBI Taxonomy" id="665118"/>
    <lineage>
        <taxon>Bacteria</taxon>
        <taxon>Pseudomonadati</taxon>
        <taxon>Pseudomonadota</taxon>
        <taxon>Alphaproteobacteria</taxon>
        <taxon>Hyphomicrobiales</taxon>
        <taxon>Devosiaceae</taxon>
        <taxon>Devosia</taxon>
    </lineage>
</organism>
<proteinExistence type="predicted"/>
<sequence>MALRRILLSTTLLLALAGTATAQISPVEGNWACIADIDGSKSGILTVFAGSYGYASANYQSAASGTGNAQLASDGLTFIDGNLREKAGVEVGLLSFDAEARDVLVLRTVEKPILTCRPRRP</sequence>
<reference evidence="2 3" key="1">
    <citation type="submission" date="2016-11" db="EMBL/GenBank/DDBJ databases">
        <authorList>
            <person name="Jaros S."/>
            <person name="Januszkiewicz K."/>
            <person name="Wedrychowicz H."/>
        </authorList>
    </citation>
    <scope>NUCLEOTIDE SEQUENCE [LARGE SCALE GENOMIC DNA]</scope>
    <source>
        <strain evidence="2 3">ATCC 23634</strain>
    </source>
</reference>
<dbReference type="RefSeq" id="WP_072340308.1">
    <property type="nucleotide sequence ID" value="NZ_FPKU01000001.1"/>
</dbReference>
<dbReference type="STRING" id="665118.SAMN02983003_1464"/>
<accession>A0A1K2HXQ3</accession>
<protein>
    <recommendedName>
        <fullName evidence="4">Protease inhibitor Inh</fullName>
    </recommendedName>
</protein>
<keyword evidence="1" id="KW-0732">Signal</keyword>
<dbReference type="AlphaFoldDB" id="A0A1K2HXQ3"/>
<evidence type="ECO:0000256" key="1">
    <source>
        <dbReference type="SAM" id="SignalP"/>
    </source>
</evidence>
<evidence type="ECO:0000313" key="2">
    <source>
        <dbReference type="EMBL" id="SFZ83113.1"/>
    </source>
</evidence>